<keyword evidence="3" id="KW-1185">Reference proteome</keyword>
<organism evidence="2 3">
    <name type="scientific">Thalassotalea euphylliae</name>
    <dbReference type="NCBI Taxonomy" id="1655234"/>
    <lineage>
        <taxon>Bacteria</taxon>
        <taxon>Pseudomonadati</taxon>
        <taxon>Pseudomonadota</taxon>
        <taxon>Gammaproteobacteria</taxon>
        <taxon>Alteromonadales</taxon>
        <taxon>Colwelliaceae</taxon>
        <taxon>Thalassotalea</taxon>
    </lineage>
</organism>
<dbReference type="Proteomes" id="UP000256899">
    <property type="component" value="Unassembled WGS sequence"/>
</dbReference>
<protein>
    <recommendedName>
        <fullName evidence="4">Metallopeptidase</fullName>
    </recommendedName>
</protein>
<evidence type="ECO:0000313" key="2">
    <source>
        <dbReference type="EMBL" id="REL32174.1"/>
    </source>
</evidence>
<evidence type="ECO:0000256" key="1">
    <source>
        <dbReference type="SAM" id="SignalP"/>
    </source>
</evidence>
<name>A0A3E0U629_9GAMM</name>
<comment type="caution">
    <text evidence="2">The sequence shown here is derived from an EMBL/GenBank/DDBJ whole genome shotgun (WGS) entry which is preliminary data.</text>
</comment>
<dbReference type="EMBL" id="QUOT01000001">
    <property type="protein sequence ID" value="REL32174.1"/>
    <property type="molecule type" value="Genomic_DNA"/>
</dbReference>
<evidence type="ECO:0008006" key="4">
    <source>
        <dbReference type="Google" id="ProtNLM"/>
    </source>
</evidence>
<dbReference type="AlphaFoldDB" id="A0A3E0U629"/>
<proteinExistence type="predicted"/>
<feature type="signal peptide" evidence="1">
    <location>
        <begin position="1"/>
        <end position="21"/>
    </location>
</feature>
<feature type="chain" id="PRO_5017617042" description="Metallopeptidase" evidence="1">
    <location>
        <begin position="22"/>
        <end position="350"/>
    </location>
</feature>
<gene>
    <name evidence="2" type="ORF">DXX94_16420</name>
</gene>
<accession>A0A3E0U629</accession>
<keyword evidence="1" id="KW-0732">Signal</keyword>
<dbReference type="Pfam" id="PF14247">
    <property type="entry name" value="DUF4344"/>
    <property type="match status" value="2"/>
</dbReference>
<dbReference type="InterPro" id="IPR025644">
    <property type="entry name" value="DUF4344"/>
</dbReference>
<dbReference type="RefSeq" id="WP_116017547.1">
    <property type="nucleotide sequence ID" value="NZ_QUOT01000001.1"/>
</dbReference>
<reference evidence="3" key="1">
    <citation type="submission" date="2018-08" db="EMBL/GenBank/DDBJ databases">
        <title>Thalassotalea euphylliae genome.</title>
        <authorList>
            <person name="Summers S."/>
            <person name="Rice S.A."/>
            <person name="Freckelton M.L."/>
            <person name="Nedved B.T."/>
            <person name="Hadfield M.G."/>
        </authorList>
    </citation>
    <scope>NUCLEOTIDE SEQUENCE [LARGE SCALE GENOMIC DNA]</scope>
    <source>
        <strain evidence="3">H3</strain>
    </source>
</reference>
<sequence>MSIKPLAMCCLFSFFQLSAHATDITESDESADNSAFSNLTIDSAFNTPHFYVESNLEFALLHELAHAIIELNNIPVLGGREKAADQIATMFMMVNSRDVEDDLLDQMISISAEWMIEWQQEVEHSSIAFWDVHPLSIQRFYDVTCLMYGAAVDKLEQIRKEAWLPYQRAWDCDLEFQQNRKTLSWLADNYSYVTFDENWHPVPKVNASAVHPKVNVQYITPSRPAHKAILEWLQSSERVAYILGRVNEAIKLPKPVTIYFESQCSGPDAWWNPKIDGIIVCYELIEQFEQNEKRLKPLINKLKDEANQSHLFLFPSKYEALISKQKGVLRERFIQMMDQMLEQNKDAQSK</sequence>
<evidence type="ECO:0000313" key="3">
    <source>
        <dbReference type="Proteomes" id="UP000256899"/>
    </source>
</evidence>